<gene>
    <name evidence="1" type="ORF">V5799_017233</name>
</gene>
<sequence length="68" mass="6976">SVKAALAGAGVLCGATPLSTTSAKFCFAVKENVFHGFLHSLRSAGLSHIHQNVVAEPLTIETSARVGV</sequence>
<accession>A0AAQ4F2U3</accession>
<keyword evidence="2" id="KW-1185">Reference proteome</keyword>
<name>A0AAQ4F2U3_AMBAM</name>
<protein>
    <submittedName>
        <fullName evidence="1">Uncharacterized protein</fullName>
    </submittedName>
</protein>
<dbReference type="Proteomes" id="UP001321473">
    <property type="component" value="Unassembled WGS sequence"/>
</dbReference>
<feature type="non-terminal residue" evidence="1">
    <location>
        <position position="1"/>
    </location>
</feature>
<dbReference type="AlphaFoldDB" id="A0AAQ4F2U3"/>
<evidence type="ECO:0000313" key="1">
    <source>
        <dbReference type="EMBL" id="KAK8781426.1"/>
    </source>
</evidence>
<evidence type="ECO:0000313" key="2">
    <source>
        <dbReference type="Proteomes" id="UP001321473"/>
    </source>
</evidence>
<comment type="caution">
    <text evidence="1">The sequence shown here is derived from an EMBL/GenBank/DDBJ whole genome shotgun (WGS) entry which is preliminary data.</text>
</comment>
<proteinExistence type="predicted"/>
<reference evidence="1 2" key="1">
    <citation type="journal article" date="2023" name="Arcadia Sci">
        <title>De novo assembly of a long-read Amblyomma americanum tick genome.</title>
        <authorList>
            <person name="Chou S."/>
            <person name="Poskanzer K.E."/>
            <person name="Rollins M."/>
            <person name="Thuy-Boun P.S."/>
        </authorList>
    </citation>
    <scope>NUCLEOTIDE SEQUENCE [LARGE SCALE GENOMIC DNA]</scope>
    <source>
        <strain evidence="1">F_SG_1</strain>
        <tissue evidence="1">Salivary glands</tissue>
    </source>
</reference>
<dbReference type="EMBL" id="JARKHS020007719">
    <property type="protein sequence ID" value="KAK8781426.1"/>
    <property type="molecule type" value="Genomic_DNA"/>
</dbReference>
<organism evidence="1 2">
    <name type="scientific">Amblyomma americanum</name>
    <name type="common">Lone star tick</name>
    <dbReference type="NCBI Taxonomy" id="6943"/>
    <lineage>
        <taxon>Eukaryota</taxon>
        <taxon>Metazoa</taxon>
        <taxon>Ecdysozoa</taxon>
        <taxon>Arthropoda</taxon>
        <taxon>Chelicerata</taxon>
        <taxon>Arachnida</taxon>
        <taxon>Acari</taxon>
        <taxon>Parasitiformes</taxon>
        <taxon>Ixodida</taxon>
        <taxon>Ixodoidea</taxon>
        <taxon>Ixodidae</taxon>
        <taxon>Amblyomminae</taxon>
        <taxon>Amblyomma</taxon>
    </lineage>
</organism>